<dbReference type="EMBL" id="FQ312002">
    <property type="protein sequence ID" value="CBW16075.1"/>
    <property type="molecule type" value="Genomic_DNA"/>
</dbReference>
<name>A0AB33QNE2_HAEP3</name>
<reference evidence="2" key="1">
    <citation type="submission" date="2010-07" db="EMBL/GenBank/DDBJ databases">
        <title>The genome sequence of Haemophilus parainfluenzae T3T1.</title>
        <authorList>
            <person name="Crook D."/>
            <person name="Hood D."/>
            <person name="Moxon R."/>
            <person name="Parkhill J."/>
            <person name="Aslett M."/>
            <person name="Bentley S.D."/>
        </authorList>
    </citation>
    <scope>NUCLEOTIDE SEQUENCE [LARGE SCALE GENOMIC DNA]</scope>
    <source>
        <strain evidence="2">T3T1</strain>
    </source>
</reference>
<organism evidence="1 2">
    <name type="scientific">Haemophilus parainfluenzae (strain T3T1)</name>
    <dbReference type="NCBI Taxonomy" id="862965"/>
    <lineage>
        <taxon>Bacteria</taxon>
        <taxon>Pseudomonadati</taxon>
        <taxon>Pseudomonadota</taxon>
        <taxon>Gammaproteobacteria</taxon>
        <taxon>Pasteurellales</taxon>
        <taxon>Pasteurellaceae</taxon>
        <taxon>Haemophilus</taxon>
    </lineage>
</organism>
<accession>A0AB33QNE2</accession>
<proteinExistence type="predicted"/>
<dbReference type="Proteomes" id="UP000007052">
    <property type="component" value="Chromosome"/>
</dbReference>
<protein>
    <recommendedName>
        <fullName evidence="3">Lipoprotein</fullName>
    </recommendedName>
</protein>
<dbReference type="AlphaFoldDB" id="A0AB33QNE2"/>
<evidence type="ECO:0008006" key="3">
    <source>
        <dbReference type="Google" id="ProtNLM"/>
    </source>
</evidence>
<gene>
    <name evidence="1" type="ordered locus">PARA_19750</name>
</gene>
<evidence type="ECO:0000313" key="1">
    <source>
        <dbReference type="EMBL" id="CBW16075.1"/>
    </source>
</evidence>
<evidence type="ECO:0000313" key="2">
    <source>
        <dbReference type="Proteomes" id="UP000007052"/>
    </source>
</evidence>
<sequence>MVAGNFYDGVGFKHMTRPLYFIDWPLSVVADTALLPINIPRYYLSDDEARKSCGQYGDPHNKHPWIKDKKEN</sequence>
<dbReference type="KEGG" id="hpr:PARA_19750"/>